<keyword evidence="10" id="KW-0813">Transport</keyword>
<evidence type="ECO:0000256" key="9">
    <source>
        <dbReference type="ARBA" id="ARBA00023306"/>
    </source>
</evidence>
<feature type="region of interest" description="Disordered" evidence="11">
    <location>
        <begin position="142"/>
        <end position="166"/>
    </location>
</feature>
<evidence type="ECO:0000256" key="12">
    <source>
        <dbReference type="SAM" id="Phobius"/>
    </source>
</evidence>
<dbReference type="EMBL" id="CP000230">
    <property type="protein sequence ID" value="ABC21893.1"/>
    <property type="molecule type" value="Genomic_DNA"/>
</dbReference>
<organism evidence="13 14">
    <name type="scientific">Rhodospirillum rubrum (strain ATCC 11170 / ATH 1.1.1 / DSM 467 / LMG 4362 / NCIMB 8255 / S1)</name>
    <dbReference type="NCBI Taxonomy" id="269796"/>
    <lineage>
        <taxon>Bacteria</taxon>
        <taxon>Pseudomonadati</taxon>
        <taxon>Pseudomonadota</taxon>
        <taxon>Alphaproteobacteria</taxon>
        <taxon>Rhodospirillales</taxon>
        <taxon>Rhodospirillaceae</taxon>
        <taxon>Rhodospirillum</taxon>
    </lineage>
</organism>
<sequence>MGASVQPRRGGRRKRSHQMSDINVTPMVDVMLVLLIIFMVTAPLLTTGVKVDLPRTSAPSLDQDNQSLTVSVGADGTLYVQDKVTDESELMARMQAITGVNPEARIYVRGDAGINYGRVMEVMGILRSAGYTKVALVTQPGAPGAAQAKPAATAPAAKAPAAKPKN</sequence>
<accession>Q2RVF2</accession>
<dbReference type="RefSeq" id="WP_011388847.1">
    <property type="nucleotide sequence ID" value="NC_007643.1"/>
</dbReference>
<evidence type="ECO:0000256" key="10">
    <source>
        <dbReference type="RuleBase" id="RU003879"/>
    </source>
</evidence>
<keyword evidence="10" id="KW-0653">Protein transport</keyword>
<keyword evidence="6 10" id="KW-0812">Transmembrane</keyword>
<dbReference type="AlphaFoldDB" id="Q2RVF2"/>
<dbReference type="GO" id="GO:0015031">
    <property type="term" value="P:protein transport"/>
    <property type="evidence" value="ECO:0007669"/>
    <property type="project" value="UniProtKB-KW"/>
</dbReference>
<evidence type="ECO:0000256" key="6">
    <source>
        <dbReference type="ARBA" id="ARBA00022692"/>
    </source>
</evidence>
<keyword evidence="5" id="KW-0132">Cell division</keyword>
<gene>
    <name evidence="13" type="ordered locus">Rru_A1092</name>
</gene>
<dbReference type="PANTHER" id="PTHR30558">
    <property type="entry name" value="EXBD MEMBRANE COMPONENT OF PMF-DRIVEN MACROMOLECULE IMPORT SYSTEM"/>
    <property type="match status" value="1"/>
</dbReference>
<dbReference type="InterPro" id="IPR003400">
    <property type="entry name" value="ExbD"/>
</dbReference>
<keyword evidence="9" id="KW-0131">Cell cycle</keyword>
<evidence type="ECO:0000256" key="1">
    <source>
        <dbReference type="ARBA" id="ARBA00004162"/>
    </source>
</evidence>
<evidence type="ECO:0000256" key="11">
    <source>
        <dbReference type="SAM" id="MobiDB-lite"/>
    </source>
</evidence>
<dbReference type="STRING" id="269796.Rru_A1092"/>
<dbReference type="Pfam" id="PF02472">
    <property type="entry name" value="ExbD"/>
    <property type="match status" value="1"/>
</dbReference>
<dbReference type="eggNOG" id="COG0848">
    <property type="taxonomic scope" value="Bacteria"/>
</dbReference>
<dbReference type="NCBIfam" id="TIGR02801">
    <property type="entry name" value="tolR"/>
    <property type="match status" value="1"/>
</dbReference>
<dbReference type="KEGG" id="rru:Rru_A1092"/>
<evidence type="ECO:0000256" key="8">
    <source>
        <dbReference type="ARBA" id="ARBA00023136"/>
    </source>
</evidence>
<evidence type="ECO:0000313" key="13">
    <source>
        <dbReference type="EMBL" id="ABC21893.1"/>
    </source>
</evidence>
<dbReference type="PATRIC" id="fig|269796.9.peg.1150"/>
<evidence type="ECO:0000313" key="14">
    <source>
        <dbReference type="Proteomes" id="UP000001929"/>
    </source>
</evidence>
<protein>
    <submittedName>
        <fullName evidence="13">Biopolymer transport protein ExbD/TolR</fullName>
    </submittedName>
</protein>
<evidence type="ECO:0000256" key="7">
    <source>
        <dbReference type="ARBA" id="ARBA00022989"/>
    </source>
</evidence>
<dbReference type="GO" id="GO:0051301">
    <property type="term" value="P:cell division"/>
    <property type="evidence" value="ECO:0007669"/>
    <property type="project" value="UniProtKB-KW"/>
</dbReference>
<evidence type="ECO:0000256" key="3">
    <source>
        <dbReference type="ARBA" id="ARBA00022475"/>
    </source>
</evidence>
<dbReference type="PANTHER" id="PTHR30558:SF7">
    <property type="entry name" value="TOL-PAL SYSTEM PROTEIN TOLR"/>
    <property type="match status" value="1"/>
</dbReference>
<keyword evidence="3" id="KW-1003">Cell membrane</keyword>
<comment type="similarity">
    <text evidence="2 10">Belongs to the ExbD/TolR family.</text>
</comment>
<name>Q2RVF2_RHORT</name>
<dbReference type="PhylomeDB" id="Q2RVF2"/>
<dbReference type="GO" id="GO:0022857">
    <property type="term" value="F:transmembrane transporter activity"/>
    <property type="evidence" value="ECO:0007669"/>
    <property type="project" value="InterPro"/>
</dbReference>
<proteinExistence type="inferred from homology"/>
<reference evidence="13 14" key="1">
    <citation type="journal article" date="2011" name="Stand. Genomic Sci.">
        <title>Complete genome sequence of Rhodospirillum rubrum type strain (S1).</title>
        <authorList>
            <person name="Munk A.C."/>
            <person name="Copeland A."/>
            <person name="Lucas S."/>
            <person name="Lapidus A."/>
            <person name="Del Rio T.G."/>
            <person name="Barry K."/>
            <person name="Detter J.C."/>
            <person name="Hammon N."/>
            <person name="Israni S."/>
            <person name="Pitluck S."/>
            <person name="Brettin T."/>
            <person name="Bruce D."/>
            <person name="Han C."/>
            <person name="Tapia R."/>
            <person name="Gilna P."/>
            <person name="Schmutz J."/>
            <person name="Larimer F."/>
            <person name="Land M."/>
            <person name="Kyrpides N.C."/>
            <person name="Mavromatis K."/>
            <person name="Richardson P."/>
            <person name="Rohde M."/>
            <person name="Goker M."/>
            <person name="Klenk H.P."/>
            <person name="Zhang Y."/>
            <person name="Roberts G.P."/>
            <person name="Reslewic S."/>
            <person name="Schwartz D.C."/>
        </authorList>
    </citation>
    <scope>NUCLEOTIDE SEQUENCE [LARGE SCALE GENOMIC DNA]</scope>
    <source>
        <strain evidence="14">ATCC 11170 / ATH 1.1.1 / DSM 467 / LMG 4362 / NCIMB 8255 / S1</strain>
    </source>
</reference>
<dbReference type="HOGENOM" id="CLU_085305_1_3_5"/>
<dbReference type="InterPro" id="IPR014168">
    <property type="entry name" value="Tol-Pal_TolR"/>
</dbReference>
<keyword evidence="14" id="KW-1185">Reference proteome</keyword>
<keyword evidence="8 12" id="KW-0472">Membrane</keyword>
<evidence type="ECO:0000256" key="4">
    <source>
        <dbReference type="ARBA" id="ARBA00022519"/>
    </source>
</evidence>
<evidence type="ECO:0000256" key="5">
    <source>
        <dbReference type="ARBA" id="ARBA00022618"/>
    </source>
</evidence>
<evidence type="ECO:0000256" key="2">
    <source>
        <dbReference type="ARBA" id="ARBA00005811"/>
    </source>
</evidence>
<comment type="subcellular location">
    <subcellularLocation>
        <location evidence="1">Cell membrane</location>
        <topology evidence="1">Single-pass membrane protein</topology>
    </subcellularLocation>
    <subcellularLocation>
        <location evidence="10">Cell membrane</location>
        <topology evidence="10">Single-pass type II membrane protein</topology>
    </subcellularLocation>
</comment>
<keyword evidence="4" id="KW-0997">Cell inner membrane</keyword>
<keyword evidence="7 12" id="KW-1133">Transmembrane helix</keyword>
<feature type="transmembrane region" description="Helical" evidence="12">
    <location>
        <begin position="21"/>
        <end position="45"/>
    </location>
</feature>
<dbReference type="GO" id="GO:0005886">
    <property type="term" value="C:plasma membrane"/>
    <property type="evidence" value="ECO:0007669"/>
    <property type="project" value="UniProtKB-SubCell"/>
</dbReference>
<dbReference type="Proteomes" id="UP000001929">
    <property type="component" value="Chromosome"/>
</dbReference>
<dbReference type="Gene3D" id="3.30.420.270">
    <property type="match status" value="1"/>
</dbReference>
<dbReference type="EnsemblBacteria" id="ABC21893">
    <property type="protein sequence ID" value="ABC21893"/>
    <property type="gene ID" value="Rru_A1092"/>
</dbReference>